<sequence length="518" mass="53351">MFAALPATSALAEDDFPSVGAATNSDIGLGAVGTPGKAVTVWVDAHNAVKPRFEIDQTGLAGVATFAVPDGNDQCKATGKKIVCDLPQADFTSVPVVLVLHPDKGAAVGDKGTFTLDTMADNAPDLPASVHKVTIADGADLVVTAPVYVSPIPEVKPGDVLFTKAAFVNAGNRAAADATMTMMFDPGIAPFKYEGCTYTETEYPLIVECPVDGTIEPGAGREFVTIDENGKETPGMGAVVAPDALGWKGVDFLALADSVVEDLPPEVLAKAKTKTTKATTGKKFKIRQQEPIVKSLKAQPEIDKNDNYAGIAYGVLNSHDLATIGATASGGVGSVVTVNIGVKNTGVSMLDAYRTGGEPAARFNFVVPDGTEVVGVGEGCVARWKEDDGSIGWDPVPGKRFYDCGIDSSLFKPGESYTTAFKLKITQVIAHATGTVSFTNPFRDPAEPPADANPGNDVAEVVINPNPGGSGGGLPLTGAQTGLVASVGAALLAGGVVLFLAARRRRVVLVVPQDGSAE</sequence>
<organism evidence="2 3">
    <name type="scientific">Dactylosporangium maewongense</name>
    <dbReference type="NCBI Taxonomy" id="634393"/>
    <lineage>
        <taxon>Bacteria</taxon>
        <taxon>Bacillati</taxon>
        <taxon>Actinomycetota</taxon>
        <taxon>Actinomycetes</taxon>
        <taxon>Micromonosporales</taxon>
        <taxon>Micromonosporaceae</taxon>
        <taxon>Dactylosporangium</taxon>
    </lineage>
</organism>
<keyword evidence="1" id="KW-0472">Membrane</keyword>
<dbReference type="NCBIfam" id="TIGR01167">
    <property type="entry name" value="LPXTG_anchor"/>
    <property type="match status" value="1"/>
</dbReference>
<accession>A0ABP4MEZ4</accession>
<dbReference type="EMBL" id="BAAAQD010000017">
    <property type="protein sequence ID" value="GAA1543273.1"/>
    <property type="molecule type" value="Genomic_DNA"/>
</dbReference>
<keyword evidence="3" id="KW-1185">Reference proteome</keyword>
<dbReference type="Proteomes" id="UP001501470">
    <property type="component" value="Unassembled WGS sequence"/>
</dbReference>
<gene>
    <name evidence="2" type="ORF">GCM10009827_073640</name>
</gene>
<reference evidence="3" key="1">
    <citation type="journal article" date="2019" name="Int. J. Syst. Evol. Microbiol.">
        <title>The Global Catalogue of Microorganisms (GCM) 10K type strain sequencing project: providing services to taxonomists for standard genome sequencing and annotation.</title>
        <authorList>
            <consortium name="The Broad Institute Genomics Platform"/>
            <consortium name="The Broad Institute Genome Sequencing Center for Infectious Disease"/>
            <person name="Wu L."/>
            <person name="Ma J."/>
        </authorList>
    </citation>
    <scope>NUCLEOTIDE SEQUENCE [LARGE SCALE GENOMIC DNA]</scope>
    <source>
        <strain evidence="3">JCM 15933</strain>
    </source>
</reference>
<name>A0ABP4MEZ4_9ACTN</name>
<evidence type="ECO:0000313" key="2">
    <source>
        <dbReference type="EMBL" id="GAA1543273.1"/>
    </source>
</evidence>
<protein>
    <recommendedName>
        <fullName evidence="4">LPXTG-motif cell wall anchor domain-containing protein</fullName>
    </recommendedName>
</protein>
<feature type="transmembrane region" description="Helical" evidence="1">
    <location>
        <begin position="483"/>
        <end position="502"/>
    </location>
</feature>
<evidence type="ECO:0008006" key="4">
    <source>
        <dbReference type="Google" id="ProtNLM"/>
    </source>
</evidence>
<dbReference type="RefSeq" id="WP_344507448.1">
    <property type="nucleotide sequence ID" value="NZ_BAAAQD010000017.1"/>
</dbReference>
<keyword evidence="1" id="KW-0812">Transmembrane</keyword>
<comment type="caution">
    <text evidence="2">The sequence shown here is derived from an EMBL/GenBank/DDBJ whole genome shotgun (WGS) entry which is preliminary data.</text>
</comment>
<keyword evidence="1" id="KW-1133">Transmembrane helix</keyword>
<evidence type="ECO:0000313" key="3">
    <source>
        <dbReference type="Proteomes" id="UP001501470"/>
    </source>
</evidence>
<proteinExistence type="predicted"/>
<evidence type="ECO:0000256" key="1">
    <source>
        <dbReference type="SAM" id="Phobius"/>
    </source>
</evidence>